<evidence type="ECO:0000313" key="3">
    <source>
        <dbReference type="Proteomes" id="UP000605148"/>
    </source>
</evidence>
<name>A0A916TK59_9HYPH</name>
<gene>
    <name evidence="2" type="ORF">GCM10011316_20530</name>
</gene>
<dbReference type="AlphaFoldDB" id="A0A916TK59"/>
<proteinExistence type="predicted"/>
<dbReference type="EMBL" id="BMFA01000005">
    <property type="protein sequence ID" value="GGB48268.1"/>
    <property type="molecule type" value="Genomic_DNA"/>
</dbReference>
<organism evidence="2 3">
    <name type="scientific">Roseibium aquae</name>
    <dbReference type="NCBI Taxonomy" id="1323746"/>
    <lineage>
        <taxon>Bacteria</taxon>
        <taxon>Pseudomonadati</taxon>
        <taxon>Pseudomonadota</taxon>
        <taxon>Alphaproteobacteria</taxon>
        <taxon>Hyphomicrobiales</taxon>
        <taxon>Stappiaceae</taxon>
        <taxon>Roseibium</taxon>
    </lineage>
</organism>
<dbReference type="InterPro" id="IPR021333">
    <property type="entry name" value="DUF2946"/>
</dbReference>
<evidence type="ECO:0000313" key="2">
    <source>
        <dbReference type="EMBL" id="GGB48268.1"/>
    </source>
</evidence>
<accession>A0A916TK59</accession>
<keyword evidence="3" id="KW-1185">Reference proteome</keyword>
<evidence type="ECO:0000256" key="1">
    <source>
        <dbReference type="SAM" id="SignalP"/>
    </source>
</evidence>
<dbReference type="Pfam" id="PF11162">
    <property type="entry name" value="DUF2946"/>
    <property type="match status" value="1"/>
</dbReference>
<comment type="caution">
    <text evidence="2">The sequence shown here is derived from an EMBL/GenBank/DDBJ whole genome shotgun (WGS) entry which is preliminary data.</text>
</comment>
<sequence length="119" mass="12847">MVAAILLPAMLFAALIPSGFMPAVHADGTWTITICTADGPQVIRYDAEGKHLPDDPLPENERASNVCAFAFTAAYVQLWVQTAVVHPLRGPELWTARFDHALTPGQLGLRNARGPPPFS</sequence>
<dbReference type="Proteomes" id="UP000605148">
    <property type="component" value="Unassembled WGS sequence"/>
</dbReference>
<feature type="signal peptide" evidence="1">
    <location>
        <begin position="1"/>
        <end position="26"/>
    </location>
</feature>
<reference evidence="2" key="2">
    <citation type="submission" date="2020-09" db="EMBL/GenBank/DDBJ databases">
        <authorList>
            <person name="Sun Q."/>
            <person name="Zhou Y."/>
        </authorList>
    </citation>
    <scope>NUCLEOTIDE SEQUENCE</scope>
    <source>
        <strain evidence="2">CGMCC 1.12426</strain>
    </source>
</reference>
<evidence type="ECO:0008006" key="4">
    <source>
        <dbReference type="Google" id="ProtNLM"/>
    </source>
</evidence>
<feature type="chain" id="PRO_5037962031" description="DUF2946 family protein" evidence="1">
    <location>
        <begin position="27"/>
        <end position="119"/>
    </location>
</feature>
<protein>
    <recommendedName>
        <fullName evidence="4">DUF2946 family protein</fullName>
    </recommendedName>
</protein>
<dbReference type="OrthoDB" id="7679338at2"/>
<keyword evidence="1" id="KW-0732">Signal</keyword>
<dbReference type="RefSeq" id="WP_150495866.1">
    <property type="nucleotide sequence ID" value="NZ_BMFA01000005.1"/>
</dbReference>
<reference evidence="2" key="1">
    <citation type="journal article" date="2014" name="Int. J. Syst. Evol. Microbiol.">
        <title>Complete genome sequence of Corynebacterium casei LMG S-19264T (=DSM 44701T), isolated from a smear-ripened cheese.</title>
        <authorList>
            <consortium name="US DOE Joint Genome Institute (JGI-PGF)"/>
            <person name="Walter F."/>
            <person name="Albersmeier A."/>
            <person name="Kalinowski J."/>
            <person name="Ruckert C."/>
        </authorList>
    </citation>
    <scope>NUCLEOTIDE SEQUENCE</scope>
    <source>
        <strain evidence="2">CGMCC 1.12426</strain>
    </source>
</reference>